<dbReference type="GO" id="GO:0042147">
    <property type="term" value="P:retrograde transport, endosome to Golgi"/>
    <property type="evidence" value="ECO:0007669"/>
    <property type="project" value="InterPro"/>
</dbReference>
<dbReference type="FunCoup" id="A0A0D2A782">
    <property type="interactions" value="50"/>
</dbReference>
<keyword evidence="3 7" id="KW-0175">Coiled coil</keyword>
<dbReference type="InterPro" id="IPR015404">
    <property type="entry name" value="Vps5_C"/>
</dbReference>
<dbReference type="STRING" id="253628.A0A0D2A782"/>
<dbReference type="InterPro" id="IPR037907">
    <property type="entry name" value="Vps17_PX"/>
</dbReference>
<reference evidence="10 11" key="1">
    <citation type="submission" date="2015-01" db="EMBL/GenBank/DDBJ databases">
        <title>The Genome Sequence of Ochroconis gallopava CBS43764.</title>
        <authorList>
            <consortium name="The Broad Institute Genomics Platform"/>
            <person name="Cuomo C."/>
            <person name="de Hoog S."/>
            <person name="Gorbushina A."/>
            <person name="Stielow B."/>
            <person name="Teixiera M."/>
            <person name="Abouelleil A."/>
            <person name="Chapman S.B."/>
            <person name="Priest M."/>
            <person name="Young S.K."/>
            <person name="Wortman J."/>
            <person name="Nusbaum C."/>
            <person name="Birren B."/>
        </authorList>
    </citation>
    <scope>NUCLEOTIDE SEQUENCE [LARGE SCALE GENOMIC DNA]</scope>
    <source>
        <strain evidence="10 11">CBS 43764</strain>
    </source>
</reference>
<dbReference type="SMART" id="SM00312">
    <property type="entry name" value="PX"/>
    <property type="match status" value="1"/>
</dbReference>
<comment type="similarity">
    <text evidence="4 6">Belongs to the VPS17 family.</text>
</comment>
<dbReference type="CDD" id="cd06891">
    <property type="entry name" value="PX_Vps17p"/>
    <property type="match status" value="1"/>
</dbReference>
<dbReference type="HOGENOM" id="CLU_028982_0_0_1"/>
<dbReference type="PANTHER" id="PTHR47433:SF1">
    <property type="entry name" value="VACUOLAR PROTEIN SORTING-ASSOCIATED PROTEIN 17"/>
    <property type="match status" value="1"/>
</dbReference>
<evidence type="ECO:0000256" key="4">
    <source>
        <dbReference type="ARBA" id="ARBA00060860"/>
    </source>
</evidence>
<keyword evidence="2 6" id="KW-0653">Protein transport</keyword>
<dbReference type="InterPro" id="IPR014461">
    <property type="entry name" value="Retromer_complex_Vps17"/>
</dbReference>
<dbReference type="InterPro" id="IPR027267">
    <property type="entry name" value="AH/BAR_dom_sf"/>
</dbReference>
<feature type="domain" description="PX" evidence="9">
    <location>
        <begin position="110"/>
        <end position="222"/>
    </location>
</feature>
<dbReference type="FunFam" id="1.20.1270.60:FF:000046">
    <property type="entry name" value="Vacuolar protein sorting-associated protein 17"/>
    <property type="match status" value="1"/>
</dbReference>
<name>A0A0D2A782_9PEZI</name>
<feature type="region of interest" description="Disordered" evidence="8">
    <location>
        <begin position="1"/>
        <end position="109"/>
    </location>
</feature>
<dbReference type="GO" id="GO:0030905">
    <property type="term" value="C:retromer, tubulation complex"/>
    <property type="evidence" value="ECO:0007669"/>
    <property type="project" value="TreeGrafter"/>
</dbReference>
<dbReference type="GO" id="GO:0032266">
    <property type="term" value="F:phosphatidylinositol-3-phosphate binding"/>
    <property type="evidence" value="ECO:0007669"/>
    <property type="project" value="TreeGrafter"/>
</dbReference>
<dbReference type="RefSeq" id="XP_016212284.1">
    <property type="nucleotide sequence ID" value="XM_016359836.1"/>
</dbReference>
<dbReference type="Pfam" id="PF00787">
    <property type="entry name" value="PX"/>
    <property type="match status" value="1"/>
</dbReference>
<keyword evidence="11" id="KW-1185">Reference proteome</keyword>
<evidence type="ECO:0000259" key="9">
    <source>
        <dbReference type="SMART" id="SM00312"/>
    </source>
</evidence>
<feature type="coiled-coil region" evidence="7">
    <location>
        <begin position="392"/>
        <end position="422"/>
    </location>
</feature>
<dbReference type="Gene3D" id="3.30.1520.10">
    <property type="entry name" value="Phox-like domain"/>
    <property type="match status" value="1"/>
</dbReference>
<evidence type="ECO:0000313" key="10">
    <source>
        <dbReference type="EMBL" id="KIW02415.1"/>
    </source>
</evidence>
<dbReference type="PIRSF" id="PIRSF011791">
    <property type="entry name" value="Vps17"/>
    <property type="match status" value="1"/>
</dbReference>
<dbReference type="GO" id="GO:0005768">
    <property type="term" value="C:endosome"/>
    <property type="evidence" value="ECO:0007669"/>
    <property type="project" value="TreeGrafter"/>
</dbReference>
<feature type="region of interest" description="Disordered" evidence="8">
    <location>
        <begin position="535"/>
        <end position="573"/>
    </location>
</feature>
<dbReference type="InterPro" id="IPR053055">
    <property type="entry name" value="VPS17"/>
</dbReference>
<protein>
    <recommendedName>
        <fullName evidence="5 6">Vacuolar protein sorting-associated protein 17</fullName>
    </recommendedName>
</protein>
<evidence type="ECO:0000256" key="7">
    <source>
        <dbReference type="SAM" id="Coils"/>
    </source>
</evidence>
<comment type="function">
    <text evidence="6">Component of the membrane-associated retromer complex which is essential in endosome-to-Golgi retrograde transport.</text>
</comment>
<evidence type="ECO:0000256" key="6">
    <source>
        <dbReference type="PIRNR" id="PIRNR011791"/>
    </source>
</evidence>
<feature type="region of interest" description="Disordered" evidence="8">
    <location>
        <begin position="473"/>
        <end position="515"/>
    </location>
</feature>
<evidence type="ECO:0000256" key="5">
    <source>
        <dbReference type="ARBA" id="ARBA00073022"/>
    </source>
</evidence>
<evidence type="ECO:0000256" key="2">
    <source>
        <dbReference type="ARBA" id="ARBA00022927"/>
    </source>
</evidence>
<dbReference type="InterPro" id="IPR036871">
    <property type="entry name" value="PX_dom_sf"/>
</dbReference>
<dbReference type="Proteomes" id="UP000053259">
    <property type="component" value="Unassembled WGS sequence"/>
</dbReference>
<dbReference type="GO" id="GO:0006886">
    <property type="term" value="P:intracellular protein transport"/>
    <property type="evidence" value="ECO:0007669"/>
    <property type="project" value="TreeGrafter"/>
</dbReference>
<keyword evidence="1 6" id="KW-0813">Transport</keyword>
<evidence type="ECO:0000256" key="8">
    <source>
        <dbReference type="SAM" id="MobiDB-lite"/>
    </source>
</evidence>
<dbReference type="PANTHER" id="PTHR47433">
    <property type="entry name" value="VACUOLAR PROTEIN SORTING-ASSOCIATED PROTEIN 17"/>
    <property type="match status" value="1"/>
</dbReference>
<organism evidence="10 11">
    <name type="scientific">Verruconis gallopava</name>
    <dbReference type="NCBI Taxonomy" id="253628"/>
    <lineage>
        <taxon>Eukaryota</taxon>
        <taxon>Fungi</taxon>
        <taxon>Dikarya</taxon>
        <taxon>Ascomycota</taxon>
        <taxon>Pezizomycotina</taxon>
        <taxon>Dothideomycetes</taxon>
        <taxon>Pleosporomycetidae</taxon>
        <taxon>Venturiales</taxon>
        <taxon>Sympoventuriaceae</taxon>
        <taxon>Verruconis</taxon>
    </lineage>
</organism>
<comment type="subunit">
    <text evidence="6">Component of the retromer complex.</text>
</comment>
<feature type="compositionally biased region" description="Polar residues" evidence="8">
    <location>
        <begin position="39"/>
        <end position="56"/>
    </location>
</feature>
<evidence type="ECO:0000256" key="3">
    <source>
        <dbReference type="ARBA" id="ARBA00023054"/>
    </source>
</evidence>
<dbReference type="VEuPathDB" id="FungiDB:PV09_06233"/>
<gene>
    <name evidence="10" type="ORF">PV09_06233</name>
</gene>
<dbReference type="SUPFAM" id="SSF64268">
    <property type="entry name" value="PX domain"/>
    <property type="match status" value="1"/>
</dbReference>
<dbReference type="GO" id="GO:0005829">
    <property type="term" value="C:cytosol"/>
    <property type="evidence" value="ECO:0007669"/>
    <property type="project" value="GOC"/>
</dbReference>
<dbReference type="Pfam" id="PF09325">
    <property type="entry name" value="Vps5"/>
    <property type="match status" value="1"/>
</dbReference>
<evidence type="ECO:0000256" key="1">
    <source>
        <dbReference type="ARBA" id="ARBA00022448"/>
    </source>
</evidence>
<sequence>MDYSAAEDEHHGASPWASSPQHSRFPSDSHAEIPPSPLPANSQYDDTQDSRPTTAESDAREASSEPAVAKNGDSRQHHDVQGSTPTTQPRTQQAQRYKSQRREERPKPQYKLSIKVTGLERNGRKDPILRFDVYTNLPKFRTTQFRDVRRTHGEFIKLQEHLISANPDALVPAVPPAVTAAGAGTEEDENRVKANMQRWLNIVCSNEVLMRDEEMIFFVESDFGYSPVVRLKQPATGVRRKMLKQFAPPPDDTVELAEARPVVKMFYLESMGAGQKVEKVVKRRRSLGLAESTLGLTLSQMSPQETHPGLSTAYRKFGATIRAVGDFHLAQGTFEASSLADPLAYYSSDAFIVKETLTNRQLLMRDLETAQSTTRKRLREADRIRASSTVKRDKVDEAIASLEEAKRIEEELAKKVATVTRNMVGETRRWFERTATDLRANVREYVIRQIEAERRTLATLEAVRPDIRAIDGSGGLSRLGREAHPKVRRSSLASSQGPKGDAWSGINRRQDGVRRSETGVVAGLPVPEEVEEEEILHKRTRANSNSIHKLVEDDDEDRVDARNAASRLAQTTF</sequence>
<dbReference type="EMBL" id="KN847549">
    <property type="protein sequence ID" value="KIW02415.1"/>
    <property type="molecule type" value="Genomic_DNA"/>
</dbReference>
<dbReference type="Gene3D" id="1.20.1270.60">
    <property type="entry name" value="Arfaptin homology (AH) domain/BAR domain"/>
    <property type="match status" value="1"/>
</dbReference>
<feature type="compositionally biased region" description="Low complexity" evidence="8">
    <location>
        <begin position="84"/>
        <end position="96"/>
    </location>
</feature>
<accession>A0A0D2A782</accession>
<proteinExistence type="inferred from homology"/>
<evidence type="ECO:0000313" key="11">
    <source>
        <dbReference type="Proteomes" id="UP000053259"/>
    </source>
</evidence>
<dbReference type="OrthoDB" id="9976382at2759"/>
<dbReference type="FunFam" id="3.30.1520.10:FF:000034">
    <property type="entry name" value="Vacuolar protein sorting-associated protein 17"/>
    <property type="match status" value="1"/>
</dbReference>
<dbReference type="GeneID" id="27314206"/>
<dbReference type="AlphaFoldDB" id="A0A0D2A782"/>
<dbReference type="InParanoid" id="A0A0D2A782"/>
<dbReference type="InterPro" id="IPR001683">
    <property type="entry name" value="PX_dom"/>
</dbReference>